<evidence type="ECO:0000313" key="1">
    <source>
        <dbReference type="EMBL" id="PIE36005.1"/>
    </source>
</evidence>
<dbReference type="Proteomes" id="UP000230821">
    <property type="component" value="Unassembled WGS sequence"/>
</dbReference>
<proteinExistence type="predicted"/>
<organism evidence="1 2">
    <name type="scientific">candidate division KSB3 bacterium</name>
    <dbReference type="NCBI Taxonomy" id="2044937"/>
    <lineage>
        <taxon>Bacteria</taxon>
        <taxon>candidate division KSB3</taxon>
    </lineage>
</organism>
<dbReference type="AlphaFoldDB" id="A0A2G6KK38"/>
<name>A0A2G6KK38_9BACT</name>
<accession>A0A2G6KK38</accession>
<comment type="caution">
    <text evidence="1">The sequence shown here is derived from an EMBL/GenBank/DDBJ whole genome shotgun (WGS) entry which is preliminary data.</text>
</comment>
<protein>
    <submittedName>
        <fullName evidence="1">Uncharacterized protein</fullName>
    </submittedName>
</protein>
<gene>
    <name evidence="1" type="ORF">CSA56_01690</name>
</gene>
<reference evidence="1 2" key="1">
    <citation type="submission" date="2017-10" db="EMBL/GenBank/DDBJ databases">
        <title>Novel microbial diversity and functional potential in the marine mammal oral microbiome.</title>
        <authorList>
            <person name="Dudek N.K."/>
            <person name="Sun C.L."/>
            <person name="Burstein D."/>
            <person name="Kantor R.S."/>
            <person name="Aliaga Goltsman D.S."/>
            <person name="Bik E.M."/>
            <person name="Thomas B.C."/>
            <person name="Banfield J.F."/>
            <person name="Relman D.A."/>
        </authorList>
    </citation>
    <scope>NUCLEOTIDE SEQUENCE [LARGE SCALE GENOMIC DNA]</scope>
    <source>
        <strain evidence="1">DOLJORAL78_47_16</strain>
    </source>
</reference>
<sequence length="73" mass="8456">MNAPLVRTPPEKAERAGSLELWQFFCFLNAISNDENSVKKKIYGNILYFAWSVQEALDAKKMRKCKFLLDQIS</sequence>
<evidence type="ECO:0000313" key="2">
    <source>
        <dbReference type="Proteomes" id="UP000230821"/>
    </source>
</evidence>
<dbReference type="EMBL" id="PDSK01000027">
    <property type="protein sequence ID" value="PIE36005.1"/>
    <property type="molecule type" value="Genomic_DNA"/>
</dbReference>